<feature type="transmembrane region" description="Helical" evidence="1">
    <location>
        <begin position="64"/>
        <end position="82"/>
    </location>
</feature>
<reference evidence="2 3" key="1">
    <citation type="submission" date="2018-02" db="EMBL/GenBank/DDBJ databases">
        <title>Genomic Encyclopedia of Archaeal and Bacterial Type Strains, Phase II (KMG-II): from individual species to whole genera.</title>
        <authorList>
            <person name="Goeker M."/>
        </authorList>
    </citation>
    <scope>NUCLEOTIDE SEQUENCE [LARGE SCALE GENOMIC DNA]</scope>
    <source>
        <strain evidence="2 3">DSM 18921</strain>
    </source>
</reference>
<keyword evidence="3" id="KW-1185">Reference proteome</keyword>
<dbReference type="InterPro" id="IPR045387">
    <property type="entry name" value="DUF6524"/>
</dbReference>
<accession>A0A2S8SDV2</accession>
<comment type="caution">
    <text evidence="2">The sequence shown here is derived from an EMBL/GenBank/DDBJ whole genome shotgun (WGS) entry which is preliminary data.</text>
</comment>
<dbReference type="AlphaFoldDB" id="A0A2S8SDV2"/>
<dbReference type="EMBL" id="PVEP01000001">
    <property type="protein sequence ID" value="PQV58984.1"/>
    <property type="molecule type" value="Genomic_DNA"/>
</dbReference>
<gene>
    <name evidence="2" type="ORF">LX70_00804</name>
</gene>
<feature type="transmembrane region" description="Helical" evidence="1">
    <location>
        <begin position="94"/>
        <end position="116"/>
    </location>
</feature>
<evidence type="ECO:0000256" key="1">
    <source>
        <dbReference type="SAM" id="Phobius"/>
    </source>
</evidence>
<name>A0A2S8SDV2_9RHOB</name>
<evidence type="ECO:0000313" key="2">
    <source>
        <dbReference type="EMBL" id="PQV58984.1"/>
    </source>
</evidence>
<dbReference type="Pfam" id="PF20134">
    <property type="entry name" value="DUF6524"/>
    <property type="match status" value="1"/>
</dbReference>
<keyword evidence="1" id="KW-1133">Transmembrane helix</keyword>
<dbReference type="Proteomes" id="UP000238338">
    <property type="component" value="Unassembled WGS sequence"/>
</dbReference>
<sequence>MGILLRWLGAFVLLSATFNPTRWNYVHWVRGSWADQMPLAVFLGLLLGVGYMVYIVATLRSIGAFGVVLIAAIFGAGIWVLIDWGVLSLTNPSLNLWLGILVLSLILGIGLSWSILRQRLSGQASVDEIEG</sequence>
<protein>
    <submittedName>
        <fullName evidence="2">Uncharacterized protein</fullName>
    </submittedName>
</protein>
<organism evidence="2 3">
    <name type="scientific">Albidovulum denitrificans</name>
    <dbReference type="NCBI Taxonomy" id="404881"/>
    <lineage>
        <taxon>Bacteria</taxon>
        <taxon>Pseudomonadati</taxon>
        <taxon>Pseudomonadota</taxon>
        <taxon>Alphaproteobacteria</taxon>
        <taxon>Rhodobacterales</taxon>
        <taxon>Paracoccaceae</taxon>
        <taxon>Albidovulum</taxon>
    </lineage>
</organism>
<feature type="transmembrane region" description="Helical" evidence="1">
    <location>
        <begin position="37"/>
        <end position="57"/>
    </location>
</feature>
<dbReference type="OrthoDB" id="7272344at2"/>
<keyword evidence="1" id="KW-0472">Membrane</keyword>
<dbReference type="RefSeq" id="WP_105513199.1">
    <property type="nucleotide sequence ID" value="NZ_PVEP01000001.1"/>
</dbReference>
<evidence type="ECO:0000313" key="3">
    <source>
        <dbReference type="Proteomes" id="UP000238338"/>
    </source>
</evidence>
<proteinExistence type="predicted"/>
<keyword evidence="1" id="KW-0812">Transmembrane</keyword>